<keyword evidence="4 6" id="KW-1133">Transmembrane helix</keyword>
<feature type="transmembrane region" description="Helical" evidence="6">
    <location>
        <begin position="52"/>
        <end position="71"/>
    </location>
</feature>
<keyword evidence="5 6" id="KW-0472">Membrane</keyword>
<accession>A0A2J0L301</accession>
<evidence type="ECO:0000256" key="1">
    <source>
        <dbReference type="ARBA" id="ARBA00004651"/>
    </source>
</evidence>
<dbReference type="PANTHER" id="PTHR38601">
    <property type="entry name" value="HYDROGENASE-4 COMPONENT E"/>
    <property type="match status" value="1"/>
</dbReference>
<evidence type="ECO:0000256" key="6">
    <source>
        <dbReference type="SAM" id="Phobius"/>
    </source>
</evidence>
<sequence>MQAIILFGVLASTYLMVIAKRTPALIRYFRYQSFFLFLATFAVAIEERQIDLYIIAGLLFVIKVCAIPYFLNRIIKRMKVSEDLGLFVNAQLSLLCVLGFTYLSWVFAERILAPRNEAQAIMLAVAFFVVLAGMFLMVFRMTALAQIIGLLVMENGLFLLASTVSGGMPFFVEIAIFFDVFVSVIIMGFFVYRINKLFTHIDVNKLSRLKG</sequence>
<reference evidence="7 8" key="1">
    <citation type="submission" date="2017-09" db="EMBL/GenBank/DDBJ databases">
        <title>Depth-based differentiation of microbial function through sediment-hosted aquifers and enrichment of novel symbionts in the deep terrestrial subsurface.</title>
        <authorList>
            <person name="Probst A.J."/>
            <person name="Ladd B."/>
            <person name="Jarett J.K."/>
            <person name="Geller-Mcgrath D.E."/>
            <person name="Sieber C.M."/>
            <person name="Emerson J.B."/>
            <person name="Anantharaman K."/>
            <person name="Thomas B.C."/>
            <person name="Malmstrom R."/>
            <person name="Stieglmeier M."/>
            <person name="Klingl A."/>
            <person name="Woyke T."/>
            <person name="Ryan C.M."/>
            <person name="Banfield J.F."/>
        </authorList>
    </citation>
    <scope>NUCLEOTIDE SEQUENCE [LARGE SCALE GENOMIC DNA]</scope>
    <source>
        <strain evidence="7">CG07_land_8_20_14_0_80_42_15</strain>
    </source>
</reference>
<feature type="transmembrane region" description="Helical" evidence="6">
    <location>
        <begin position="120"/>
        <end position="148"/>
    </location>
</feature>
<feature type="transmembrane region" description="Helical" evidence="6">
    <location>
        <begin position="29"/>
        <end position="45"/>
    </location>
</feature>
<feature type="transmembrane region" description="Helical" evidence="6">
    <location>
        <begin position="168"/>
        <end position="192"/>
    </location>
</feature>
<dbReference type="EMBL" id="PEWV01000041">
    <property type="protein sequence ID" value="PIU41636.1"/>
    <property type="molecule type" value="Genomic_DNA"/>
</dbReference>
<comment type="caution">
    <text evidence="7">The sequence shown here is derived from an EMBL/GenBank/DDBJ whole genome shotgun (WGS) entry which is preliminary data.</text>
</comment>
<name>A0A2J0L301_9BACT</name>
<evidence type="ECO:0000256" key="3">
    <source>
        <dbReference type="ARBA" id="ARBA00022692"/>
    </source>
</evidence>
<organism evidence="7 8">
    <name type="scientific">Candidatus Aquitaenariimonas noxiae</name>
    <dbReference type="NCBI Taxonomy" id="1974741"/>
    <lineage>
        <taxon>Bacteria</taxon>
        <taxon>Pseudomonadati</taxon>
        <taxon>Candidatus Omnitrophota</taxon>
        <taxon>Candidatus Aquitaenariimonas</taxon>
    </lineage>
</organism>
<evidence type="ECO:0000256" key="5">
    <source>
        <dbReference type="ARBA" id="ARBA00023136"/>
    </source>
</evidence>
<keyword evidence="2" id="KW-1003">Cell membrane</keyword>
<dbReference type="InterPro" id="IPR038730">
    <property type="entry name" value="HyfE-like"/>
</dbReference>
<proteinExistence type="predicted"/>
<evidence type="ECO:0000313" key="8">
    <source>
        <dbReference type="Proteomes" id="UP000230052"/>
    </source>
</evidence>
<dbReference type="AlphaFoldDB" id="A0A2J0L301"/>
<protein>
    <recommendedName>
        <fullName evidence="9">Hydrogenase</fullName>
    </recommendedName>
</protein>
<evidence type="ECO:0000313" key="7">
    <source>
        <dbReference type="EMBL" id="PIU41636.1"/>
    </source>
</evidence>
<evidence type="ECO:0008006" key="9">
    <source>
        <dbReference type="Google" id="ProtNLM"/>
    </source>
</evidence>
<keyword evidence="3 6" id="KW-0812">Transmembrane</keyword>
<dbReference type="Proteomes" id="UP000230052">
    <property type="component" value="Unassembled WGS sequence"/>
</dbReference>
<dbReference type="PANTHER" id="PTHR38601:SF1">
    <property type="entry name" value="HYDROGENASE-4 COMPONENT E"/>
    <property type="match status" value="1"/>
</dbReference>
<feature type="transmembrane region" description="Helical" evidence="6">
    <location>
        <begin position="86"/>
        <end position="108"/>
    </location>
</feature>
<comment type="subcellular location">
    <subcellularLocation>
        <location evidence="1">Cell membrane</location>
        <topology evidence="1">Multi-pass membrane protein</topology>
    </subcellularLocation>
</comment>
<dbReference type="GO" id="GO:0005886">
    <property type="term" value="C:plasma membrane"/>
    <property type="evidence" value="ECO:0007669"/>
    <property type="project" value="UniProtKB-SubCell"/>
</dbReference>
<evidence type="ECO:0000256" key="4">
    <source>
        <dbReference type="ARBA" id="ARBA00022989"/>
    </source>
</evidence>
<gene>
    <name evidence="7" type="ORF">COS99_04380</name>
</gene>
<evidence type="ECO:0000256" key="2">
    <source>
        <dbReference type="ARBA" id="ARBA00022475"/>
    </source>
</evidence>